<accession>A0ABS7NLY2</accession>
<dbReference type="SMART" id="SM00382">
    <property type="entry name" value="AAA"/>
    <property type="match status" value="1"/>
</dbReference>
<dbReference type="EMBL" id="JAHVJA010000021">
    <property type="protein sequence ID" value="MBY6142210.1"/>
    <property type="molecule type" value="Genomic_DNA"/>
</dbReference>
<dbReference type="SUPFAM" id="SSF50331">
    <property type="entry name" value="MOP-like"/>
    <property type="match status" value="1"/>
</dbReference>
<dbReference type="GO" id="GO:0005524">
    <property type="term" value="F:ATP binding"/>
    <property type="evidence" value="ECO:0007669"/>
    <property type="project" value="UniProtKB-KW"/>
</dbReference>
<comment type="caution">
    <text evidence="5">The sequence shown here is derived from an EMBL/GenBank/DDBJ whole genome shotgun (WGS) entry which is preliminary data.</text>
</comment>
<dbReference type="InterPro" id="IPR003439">
    <property type="entry name" value="ABC_transporter-like_ATP-bd"/>
</dbReference>
<protein>
    <submittedName>
        <fullName evidence="5">ABC transporter ATP-binding protein</fullName>
    </submittedName>
</protein>
<dbReference type="PANTHER" id="PTHR42781">
    <property type="entry name" value="SPERMIDINE/PUTRESCINE IMPORT ATP-BINDING PROTEIN POTA"/>
    <property type="match status" value="1"/>
</dbReference>
<evidence type="ECO:0000256" key="2">
    <source>
        <dbReference type="ARBA" id="ARBA00022741"/>
    </source>
</evidence>
<dbReference type="InterPro" id="IPR027417">
    <property type="entry name" value="P-loop_NTPase"/>
</dbReference>
<dbReference type="RefSeq" id="WP_222510128.1">
    <property type="nucleotide sequence ID" value="NZ_JAHVJA010000021.1"/>
</dbReference>
<reference evidence="5 6" key="1">
    <citation type="submission" date="2021-06" db="EMBL/GenBank/DDBJ databases">
        <title>50 bacteria genomes isolated from Dapeng, Shenzhen, China.</title>
        <authorList>
            <person name="Zheng W."/>
            <person name="Yu S."/>
            <person name="Huang Y."/>
        </authorList>
    </citation>
    <scope>NUCLEOTIDE SEQUENCE [LARGE SCALE GENOMIC DNA]</scope>
    <source>
        <strain evidence="5 6">DP1N14-2</strain>
    </source>
</reference>
<dbReference type="Pfam" id="PF00005">
    <property type="entry name" value="ABC_tran"/>
    <property type="match status" value="1"/>
</dbReference>
<keyword evidence="3 5" id="KW-0067">ATP-binding</keyword>
<gene>
    <name evidence="5" type="ORF">KUV26_22505</name>
</gene>
<dbReference type="InterPro" id="IPR003593">
    <property type="entry name" value="AAA+_ATPase"/>
</dbReference>
<dbReference type="InterPro" id="IPR050093">
    <property type="entry name" value="ABC_SmlMolc_Importer"/>
</dbReference>
<evidence type="ECO:0000259" key="4">
    <source>
        <dbReference type="PROSITE" id="PS50893"/>
    </source>
</evidence>
<dbReference type="InterPro" id="IPR008995">
    <property type="entry name" value="Mo/tungstate-bd_C_term_dom"/>
</dbReference>
<keyword evidence="2" id="KW-0547">Nucleotide-binding</keyword>
<evidence type="ECO:0000313" key="5">
    <source>
        <dbReference type="EMBL" id="MBY6142210.1"/>
    </source>
</evidence>
<dbReference type="Pfam" id="PF08402">
    <property type="entry name" value="TOBE_2"/>
    <property type="match status" value="1"/>
</dbReference>
<dbReference type="InterPro" id="IPR013611">
    <property type="entry name" value="Transp-assoc_OB_typ2"/>
</dbReference>
<dbReference type="PROSITE" id="PS50893">
    <property type="entry name" value="ABC_TRANSPORTER_2"/>
    <property type="match status" value="1"/>
</dbReference>
<name>A0ABS7NLY2_9RHOB</name>
<evidence type="ECO:0000256" key="1">
    <source>
        <dbReference type="ARBA" id="ARBA00022448"/>
    </source>
</evidence>
<dbReference type="SUPFAM" id="SSF52540">
    <property type="entry name" value="P-loop containing nucleoside triphosphate hydrolases"/>
    <property type="match status" value="1"/>
</dbReference>
<organism evidence="5 6">
    <name type="scientific">Leisingera daeponensis</name>
    <dbReference type="NCBI Taxonomy" id="405746"/>
    <lineage>
        <taxon>Bacteria</taxon>
        <taxon>Pseudomonadati</taxon>
        <taxon>Pseudomonadota</taxon>
        <taxon>Alphaproteobacteria</taxon>
        <taxon>Rhodobacterales</taxon>
        <taxon>Roseobacteraceae</taxon>
        <taxon>Leisingera</taxon>
    </lineage>
</organism>
<dbReference type="PANTHER" id="PTHR42781:SF4">
    <property type="entry name" value="SPERMIDINE_PUTRESCINE IMPORT ATP-BINDING PROTEIN POTA"/>
    <property type="match status" value="1"/>
</dbReference>
<evidence type="ECO:0000313" key="6">
    <source>
        <dbReference type="Proteomes" id="UP000766629"/>
    </source>
</evidence>
<proteinExistence type="predicted"/>
<dbReference type="PROSITE" id="PS00211">
    <property type="entry name" value="ABC_TRANSPORTER_1"/>
    <property type="match status" value="1"/>
</dbReference>
<keyword evidence="6" id="KW-1185">Reference proteome</keyword>
<feature type="domain" description="ABC transporter" evidence="4">
    <location>
        <begin position="4"/>
        <end position="234"/>
    </location>
</feature>
<sequence>MARLELEQLRKSYGQVDVVDGVSLAIEEGELVSLLGPSGCGKTTILRMIAGLLEPSGGCIRVAGEDITRTPVARRDIGLVFQSYALFPHMTVFENVAFGLRRRGVRGGSLTTRVEEALGMVQLAHLADRFPRQLSGGQQQRVALARAIAPRPRLLLFDEPLSNLDAQLRDRMQIELKQLQKELGITSVFVTHDQSEAMSISDRICILAQGRIQQFSSPEAIYRDPANAFVATFIGRSNRYAGPLRDGSIAIGGGLALPVRPGEAAQGTEVEAVIRHEDIGVLPAGADGGLHGRVRLRSFIGSRVQYVADLAPGVEIVAEVDAAGPSGGFEPGQEVALKIDMDRAFVAPVAAGAGA</sequence>
<dbReference type="Gene3D" id="3.40.50.300">
    <property type="entry name" value="P-loop containing nucleotide triphosphate hydrolases"/>
    <property type="match status" value="1"/>
</dbReference>
<evidence type="ECO:0000256" key="3">
    <source>
        <dbReference type="ARBA" id="ARBA00022840"/>
    </source>
</evidence>
<dbReference type="Proteomes" id="UP000766629">
    <property type="component" value="Unassembled WGS sequence"/>
</dbReference>
<keyword evidence="1" id="KW-0813">Transport</keyword>
<dbReference type="InterPro" id="IPR017871">
    <property type="entry name" value="ABC_transporter-like_CS"/>
</dbReference>